<reference evidence="2" key="1">
    <citation type="journal article" date="2023" name="G3 (Bethesda)">
        <title>A reference genome for the long-term kleptoplast-retaining sea slug Elysia crispata morphotype clarki.</title>
        <authorList>
            <person name="Eastman K.E."/>
            <person name="Pendleton A.L."/>
            <person name="Shaikh M.A."/>
            <person name="Suttiyut T."/>
            <person name="Ogas R."/>
            <person name="Tomko P."/>
            <person name="Gavelis G."/>
            <person name="Widhalm J.R."/>
            <person name="Wisecaver J.H."/>
        </authorList>
    </citation>
    <scope>NUCLEOTIDE SEQUENCE</scope>
    <source>
        <strain evidence="2">ECLA1</strain>
    </source>
</reference>
<dbReference type="EMBL" id="JAWDGP010005713">
    <property type="protein sequence ID" value="KAK3753374.1"/>
    <property type="molecule type" value="Genomic_DNA"/>
</dbReference>
<sequence>MTQASHDPSYFPHQRRLHVFFELLQVIELDTGLEQPARDRGRCKGKELHKERHQSKRSEIGGNLLNVALSYDWRVGPTKHDASIYLRQYSFEVDGLTRDPWLGSFNTDVGLSPVLVMTKSGGES</sequence>
<protein>
    <submittedName>
        <fullName evidence="2">Uncharacterized protein</fullName>
    </submittedName>
</protein>
<name>A0AAE1D2C9_9GAST</name>
<dbReference type="AlphaFoldDB" id="A0AAE1D2C9"/>
<evidence type="ECO:0000313" key="2">
    <source>
        <dbReference type="EMBL" id="KAK3753374.1"/>
    </source>
</evidence>
<comment type="caution">
    <text evidence="2">The sequence shown here is derived from an EMBL/GenBank/DDBJ whole genome shotgun (WGS) entry which is preliminary data.</text>
</comment>
<gene>
    <name evidence="2" type="ORF">RRG08_005962</name>
</gene>
<organism evidence="2 3">
    <name type="scientific">Elysia crispata</name>
    <name type="common">lettuce slug</name>
    <dbReference type="NCBI Taxonomy" id="231223"/>
    <lineage>
        <taxon>Eukaryota</taxon>
        <taxon>Metazoa</taxon>
        <taxon>Spiralia</taxon>
        <taxon>Lophotrochozoa</taxon>
        <taxon>Mollusca</taxon>
        <taxon>Gastropoda</taxon>
        <taxon>Heterobranchia</taxon>
        <taxon>Euthyneura</taxon>
        <taxon>Panpulmonata</taxon>
        <taxon>Sacoglossa</taxon>
        <taxon>Placobranchoidea</taxon>
        <taxon>Plakobranchidae</taxon>
        <taxon>Elysia</taxon>
    </lineage>
</organism>
<accession>A0AAE1D2C9</accession>
<feature type="region of interest" description="Disordered" evidence="1">
    <location>
        <begin position="37"/>
        <end position="56"/>
    </location>
</feature>
<evidence type="ECO:0000256" key="1">
    <source>
        <dbReference type="SAM" id="MobiDB-lite"/>
    </source>
</evidence>
<keyword evidence="3" id="KW-1185">Reference proteome</keyword>
<proteinExistence type="predicted"/>
<dbReference type="Proteomes" id="UP001283361">
    <property type="component" value="Unassembled WGS sequence"/>
</dbReference>
<feature type="compositionally biased region" description="Basic and acidic residues" evidence="1">
    <location>
        <begin position="37"/>
        <end position="50"/>
    </location>
</feature>
<evidence type="ECO:0000313" key="3">
    <source>
        <dbReference type="Proteomes" id="UP001283361"/>
    </source>
</evidence>